<comment type="subunit">
    <text evidence="6">Heterooligomer composed of large and small subunits.</text>
</comment>
<evidence type="ECO:0000256" key="7">
    <source>
        <dbReference type="SAM" id="MobiDB-lite"/>
    </source>
</evidence>
<dbReference type="EMBL" id="CAADFJ010000010">
    <property type="protein sequence ID" value="VFJ97033.1"/>
    <property type="molecule type" value="Genomic_DNA"/>
</dbReference>
<comment type="function">
    <text evidence="6">Bidirectionally degrades single-stranded DNA into large acid-insoluble oligonucleotides, which are then degraded further into small acid-soluble oligonucleotides.</text>
</comment>
<dbReference type="Gene3D" id="1.10.287.1040">
    <property type="entry name" value="Exonuclease VII, small subunit"/>
    <property type="match status" value="1"/>
</dbReference>
<protein>
    <recommendedName>
        <fullName evidence="6">Exodeoxyribonuclease 7 small subunit</fullName>
        <ecNumber evidence="6">3.1.11.6</ecNumber>
    </recommendedName>
    <alternativeName>
        <fullName evidence="6">Exodeoxyribonuclease VII small subunit</fullName>
        <shortName evidence="6">Exonuclease VII small subunit</shortName>
    </alternativeName>
</protein>
<evidence type="ECO:0000256" key="1">
    <source>
        <dbReference type="ARBA" id="ARBA00009998"/>
    </source>
</evidence>
<evidence type="ECO:0000256" key="6">
    <source>
        <dbReference type="HAMAP-Rule" id="MF_00337"/>
    </source>
</evidence>
<evidence type="ECO:0000256" key="3">
    <source>
        <dbReference type="ARBA" id="ARBA00022722"/>
    </source>
</evidence>
<gene>
    <name evidence="6" type="primary">xseB</name>
    <name evidence="8" type="ORF">BECKH772A_GA0070896_1001116</name>
    <name evidence="9" type="ORF">BECKH772B_GA0070898_1000918</name>
    <name evidence="10" type="ORF">BECKH772C_GA0070978_1001016</name>
</gene>
<keyword evidence="2 6" id="KW-0963">Cytoplasm</keyword>
<name>A0A450UDA3_9GAMM</name>
<dbReference type="NCBIfam" id="TIGR01280">
    <property type="entry name" value="xseB"/>
    <property type="match status" value="1"/>
</dbReference>
<comment type="subcellular location">
    <subcellularLocation>
        <location evidence="6">Cytoplasm</location>
    </subcellularLocation>
</comment>
<dbReference type="EMBL" id="CAADFG010000011">
    <property type="protein sequence ID" value="VFJ88832.1"/>
    <property type="molecule type" value="Genomic_DNA"/>
</dbReference>
<dbReference type="EC" id="3.1.11.6" evidence="6"/>
<evidence type="ECO:0000256" key="4">
    <source>
        <dbReference type="ARBA" id="ARBA00022801"/>
    </source>
</evidence>
<accession>A0A450UDA3</accession>
<dbReference type="InterPro" id="IPR037004">
    <property type="entry name" value="Exonuc_VII_ssu_sf"/>
</dbReference>
<dbReference type="GO" id="GO:0006308">
    <property type="term" value="P:DNA catabolic process"/>
    <property type="evidence" value="ECO:0007669"/>
    <property type="project" value="UniProtKB-UniRule"/>
</dbReference>
<comment type="catalytic activity">
    <reaction evidence="6">
        <text>Exonucleolytic cleavage in either 5'- to 3'- or 3'- to 5'-direction to yield nucleoside 5'-phosphates.</text>
        <dbReference type="EC" id="3.1.11.6"/>
    </reaction>
</comment>
<sequence>MTTPKKKISVPPGAKSENGSPENPLPEDRPDFEQSLAELEGVVARMEEGELTLEETLDNFERGIELSKICQKALAGAQQRVRILTEKEGKFEIEPFGDRP</sequence>
<dbReference type="GO" id="GO:0008855">
    <property type="term" value="F:exodeoxyribonuclease VII activity"/>
    <property type="evidence" value="ECO:0007669"/>
    <property type="project" value="UniProtKB-UniRule"/>
</dbReference>
<dbReference type="GO" id="GO:0009318">
    <property type="term" value="C:exodeoxyribonuclease VII complex"/>
    <property type="evidence" value="ECO:0007669"/>
    <property type="project" value="UniProtKB-UniRule"/>
</dbReference>
<proteinExistence type="inferred from homology"/>
<keyword evidence="4 6" id="KW-0378">Hydrolase</keyword>
<dbReference type="GO" id="GO:0005829">
    <property type="term" value="C:cytosol"/>
    <property type="evidence" value="ECO:0007669"/>
    <property type="project" value="TreeGrafter"/>
</dbReference>
<organism evidence="9">
    <name type="scientific">Candidatus Kentrum eta</name>
    <dbReference type="NCBI Taxonomy" id="2126337"/>
    <lineage>
        <taxon>Bacteria</taxon>
        <taxon>Pseudomonadati</taxon>
        <taxon>Pseudomonadota</taxon>
        <taxon>Gammaproteobacteria</taxon>
        <taxon>Candidatus Kentrum</taxon>
    </lineage>
</organism>
<dbReference type="SUPFAM" id="SSF116842">
    <property type="entry name" value="XseB-like"/>
    <property type="match status" value="1"/>
</dbReference>
<dbReference type="PANTHER" id="PTHR34137:SF1">
    <property type="entry name" value="EXODEOXYRIBONUCLEASE 7 SMALL SUBUNIT"/>
    <property type="match status" value="1"/>
</dbReference>
<feature type="region of interest" description="Disordered" evidence="7">
    <location>
        <begin position="1"/>
        <end position="31"/>
    </location>
</feature>
<dbReference type="PANTHER" id="PTHR34137">
    <property type="entry name" value="EXODEOXYRIBONUCLEASE 7 SMALL SUBUNIT"/>
    <property type="match status" value="1"/>
</dbReference>
<dbReference type="Pfam" id="PF02609">
    <property type="entry name" value="Exonuc_VII_S"/>
    <property type="match status" value="1"/>
</dbReference>
<dbReference type="NCBIfam" id="NF002140">
    <property type="entry name" value="PRK00977.1-4"/>
    <property type="match status" value="1"/>
</dbReference>
<comment type="similarity">
    <text evidence="1 6">Belongs to the XseB family.</text>
</comment>
<dbReference type="AlphaFoldDB" id="A0A450UDA3"/>
<keyword evidence="3 6" id="KW-0540">Nuclease</keyword>
<evidence type="ECO:0000256" key="5">
    <source>
        <dbReference type="ARBA" id="ARBA00022839"/>
    </source>
</evidence>
<dbReference type="EMBL" id="CAADFI010000009">
    <property type="protein sequence ID" value="VFJ90388.1"/>
    <property type="molecule type" value="Genomic_DNA"/>
</dbReference>
<evidence type="ECO:0000256" key="2">
    <source>
        <dbReference type="ARBA" id="ARBA00022490"/>
    </source>
</evidence>
<evidence type="ECO:0000313" key="8">
    <source>
        <dbReference type="EMBL" id="VFJ88832.1"/>
    </source>
</evidence>
<keyword evidence="5 6" id="KW-0269">Exonuclease</keyword>
<reference evidence="9" key="1">
    <citation type="submission" date="2019-02" db="EMBL/GenBank/DDBJ databases">
        <authorList>
            <person name="Gruber-Vodicka R. H."/>
            <person name="Seah K. B. B."/>
        </authorList>
    </citation>
    <scope>NUCLEOTIDE SEQUENCE</scope>
    <source>
        <strain evidence="10">BECK_SA2B12</strain>
        <strain evidence="8">BECK_SA2B15</strain>
        <strain evidence="9">BECK_SA2B20</strain>
    </source>
</reference>
<dbReference type="InterPro" id="IPR003761">
    <property type="entry name" value="Exonuc_VII_S"/>
</dbReference>
<evidence type="ECO:0000313" key="9">
    <source>
        <dbReference type="EMBL" id="VFJ90388.1"/>
    </source>
</evidence>
<evidence type="ECO:0000313" key="10">
    <source>
        <dbReference type="EMBL" id="VFJ97033.1"/>
    </source>
</evidence>
<dbReference type="HAMAP" id="MF_00337">
    <property type="entry name" value="Exonuc_7_S"/>
    <property type="match status" value="1"/>
</dbReference>